<organism evidence="2 3">
    <name type="scientific">Candidatus Staskawiczbacteria bacterium RIFCSPHIGHO2_01_FULL_36_16</name>
    <dbReference type="NCBI Taxonomy" id="1802200"/>
    <lineage>
        <taxon>Bacteria</taxon>
        <taxon>Candidatus Staskawicziibacteriota</taxon>
    </lineage>
</organism>
<name>A0A1G2HPE2_9BACT</name>
<proteinExistence type="predicted"/>
<evidence type="ECO:0000313" key="2">
    <source>
        <dbReference type="EMBL" id="OGZ64386.1"/>
    </source>
</evidence>
<accession>A0A1G2HPE2</accession>
<feature type="transmembrane region" description="Helical" evidence="1">
    <location>
        <begin position="5"/>
        <end position="24"/>
    </location>
</feature>
<dbReference type="Proteomes" id="UP000177190">
    <property type="component" value="Unassembled WGS sequence"/>
</dbReference>
<keyword evidence="1" id="KW-0472">Membrane</keyword>
<dbReference type="STRING" id="1802200.A2812_03185"/>
<evidence type="ECO:0000313" key="3">
    <source>
        <dbReference type="Proteomes" id="UP000177190"/>
    </source>
</evidence>
<evidence type="ECO:0008006" key="4">
    <source>
        <dbReference type="Google" id="ProtNLM"/>
    </source>
</evidence>
<dbReference type="EMBL" id="MHOM01000024">
    <property type="protein sequence ID" value="OGZ64386.1"/>
    <property type="molecule type" value="Genomic_DNA"/>
</dbReference>
<dbReference type="InterPro" id="IPR047589">
    <property type="entry name" value="DUF11_rpt"/>
</dbReference>
<dbReference type="AlphaFoldDB" id="A0A1G2HPE2"/>
<keyword evidence="1" id="KW-1133">Transmembrane helix</keyword>
<dbReference type="NCBIfam" id="TIGR01451">
    <property type="entry name" value="B_ant_repeat"/>
    <property type="match status" value="1"/>
</dbReference>
<protein>
    <recommendedName>
        <fullName evidence="4">DUF11 domain-containing protein</fullName>
    </recommendedName>
</protein>
<evidence type="ECO:0000256" key="1">
    <source>
        <dbReference type="SAM" id="Phobius"/>
    </source>
</evidence>
<comment type="caution">
    <text evidence="2">The sequence shown here is derived from an EMBL/GenBank/DDBJ whole genome shotgun (WGS) entry which is preliminary data.</text>
</comment>
<keyword evidence="1" id="KW-0812">Transmembrane</keyword>
<sequence>MSKKLLFLILFIVVIAGFVGYWVWRESIFSKEILRLEILGPDTATVGEEIEYTVRYKNNGNFVLEQAKITFNMPENCLTEDDKTRIMQNLKDIYPGDEEFVKFKTRLLGKEGDLKAAKAFLSYVPKNLTAPFESNTTFTTKIDTVPITLDFDLPTKVEKGKDIQYSINYFSNVDYPLENLSIKIDPTSGFDFKSSDPSSLDNSEWRIKTLNKAEGGRINIKGAVSADTDQNLSFSTKLGMWQNGSFVIIKEATAEVQVIRPLLYISQQVNGSADYVASPGETLRYQILFRNIGSTPFDNLFMVVKLDGSALDMPSISSDYGQVQSNDNMIVWDSSQTPQLRHLDVQQSGEVNFSVKVKSDWAISGSDSNNALINDMVNISQITQKFTIKVNSGLAISQKAYYKNSEISNSGPIPPKAGESTTYAITWNIKNYVSDAKNVKVRAVLPENVSLTGQILPQNELSNFSFDSASREIVWSAGDILAGTGVNGDPVFLSFQISLTPSNSQKGSVVPLIGTAYITGENQFTGTTITTSDLGVNTSLPDDFANSGGGIVQ</sequence>
<reference evidence="2 3" key="1">
    <citation type="journal article" date="2016" name="Nat. Commun.">
        <title>Thousands of microbial genomes shed light on interconnected biogeochemical processes in an aquifer system.</title>
        <authorList>
            <person name="Anantharaman K."/>
            <person name="Brown C.T."/>
            <person name="Hug L.A."/>
            <person name="Sharon I."/>
            <person name="Castelle C.J."/>
            <person name="Probst A.J."/>
            <person name="Thomas B.C."/>
            <person name="Singh A."/>
            <person name="Wilkins M.J."/>
            <person name="Karaoz U."/>
            <person name="Brodie E.L."/>
            <person name="Williams K.H."/>
            <person name="Hubbard S.S."/>
            <person name="Banfield J.F."/>
        </authorList>
    </citation>
    <scope>NUCLEOTIDE SEQUENCE [LARGE SCALE GENOMIC DNA]</scope>
</reference>
<gene>
    <name evidence="2" type="ORF">A2812_03185</name>
</gene>